<dbReference type="AlphaFoldDB" id="A0A8T2WG60"/>
<gene>
    <name evidence="1" type="ORF">H0E87_031627</name>
</gene>
<organism evidence="1 2">
    <name type="scientific">Populus deltoides</name>
    <name type="common">Eastern poplar</name>
    <name type="synonym">Eastern cottonwood</name>
    <dbReference type="NCBI Taxonomy" id="3696"/>
    <lineage>
        <taxon>Eukaryota</taxon>
        <taxon>Viridiplantae</taxon>
        <taxon>Streptophyta</taxon>
        <taxon>Embryophyta</taxon>
        <taxon>Tracheophyta</taxon>
        <taxon>Spermatophyta</taxon>
        <taxon>Magnoliopsida</taxon>
        <taxon>eudicotyledons</taxon>
        <taxon>Gunneridae</taxon>
        <taxon>Pentapetalae</taxon>
        <taxon>rosids</taxon>
        <taxon>fabids</taxon>
        <taxon>Malpighiales</taxon>
        <taxon>Salicaceae</taxon>
        <taxon>Saliceae</taxon>
        <taxon>Populus</taxon>
    </lineage>
</organism>
<name>A0A8T2WG60_POPDE</name>
<comment type="caution">
    <text evidence="1">The sequence shown here is derived from an EMBL/GenBank/DDBJ whole genome shotgun (WGS) entry which is preliminary data.</text>
</comment>
<keyword evidence="2" id="KW-1185">Reference proteome</keyword>
<accession>A0A8T2WG60</accession>
<proteinExistence type="predicted"/>
<reference evidence="1" key="1">
    <citation type="journal article" date="2021" name="J. Hered.">
        <title>Genome Assembly of Salicaceae Populus deltoides (Eastern Cottonwood) I-69 Based on Nanopore Sequencing and Hi-C Technologies.</title>
        <authorList>
            <person name="Bai S."/>
            <person name="Wu H."/>
            <person name="Zhang J."/>
            <person name="Pan Z."/>
            <person name="Zhao W."/>
            <person name="Li Z."/>
            <person name="Tong C."/>
        </authorList>
    </citation>
    <scope>NUCLEOTIDE SEQUENCE</scope>
    <source>
        <tissue evidence="1">Leaf</tissue>
    </source>
</reference>
<dbReference type="EMBL" id="JACEGQ020000201">
    <property type="protein sequence ID" value="KAH8479442.1"/>
    <property type="molecule type" value="Genomic_DNA"/>
</dbReference>
<sequence length="194" mass="21951">MPSAMHSYTIKSSYINQSDVSIALVTAAIDFQSACPHPIFNASCRRESSVAGETAIVLVAQPSQPYRWSSNTMRPEEQPSARQWNMPSFSCNHADSYHMENEYINENLRNSSCFKASRQNSTPVSSLCHEPEAEKVGVQCNTMLEEEMEQDEVTSSYVIENNSNHRGELAKQFLLMKQLHGLRRIPVTIFWQTA</sequence>
<dbReference type="Proteomes" id="UP000807159">
    <property type="component" value="Unassembled WGS sequence"/>
</dbReference>
<protein>
    <submittedName>
        <fullName evidence="1">Uncharacterized protein</fullName>
    </submittedName>
</protein>
<evidence type="ECO:0000313" key="2">
    <source>
        <dbReference type="Proteomes" id="UP000807159"/>
    </source>
</evidence>
<evidence type="ECO:0000313" key="1">
    <source>
        <dbReference type="EMBL" id="KAH8479442.1"/>
    </source>
</evidence>